<feature type="signal peptide" evidence="1">
    <location>
        <begin position="1"/>
        <end position="18"/>
    </location>
</feature>
<evidence type="ECO:0000256" key="1">
    <source>
        <dbReference type="SAM" id="SignalP"/>
    </source>
</evidence>
<proteinExistence type="predicted"/>
<sequence>MKTIKTLSLAFVATILFACTATDPFTPIENSFAINGTEYETPNAYVILDDGPQFKDGFIIALANAPLIQNGTNGAAAATAMTQAAVLFVKNSPNTVANEQLVLINPTSHTLNTADTEILTNVSVFGNTFLNNGNMYGEPSHVNANVYEISTAGNGTVTINNITIDYSARTGTIDCTYQMTASTGETITGNYSGTFGILSGY</sequence>
<dbReference type="RefSeq" id="WP_187009276.1">
    <property type="nucleotide sequence ID" value="NZ_JACRUI010000001.1"/>
</dbReference>
<protein>
    <recommendedName>
        <fullName evidence="4">Lipoprotein</fullName>
    </recommendedName>
</protein>
<organism evidence="2 3">
    <name type="scientific">Flavobacterium kayseriense</name>
    <dbReference type="NCBI Taxonomy" id="2764714"/>
    <lineage>
        <taxon>Bacteria</taxon>
        <taxon>Pseudomonadati</taxon>
        <taxon>Bacteroidota</taxon>
        <taxon>Flavobacteriia</taxon>
        <taxon>Flavobacteriales</taxon>
        <taxon>Flavobacteriaceae</taxon>
        <taxon>Flavobacterium</taxon>
    </lineage>
</organism>
<reference evidence="2 3" key="1">
    <citation type="submission" date="2020-08" db="EMBL/GenBank/DDBJ databases">
        <title>Description of novel Flavobacterium F-380 isolate.</title>
        <authorList>
            <person name="Saticioglu I.B."/>
            <person name="Duman M."/>
            <person name="Altun S."/>
        </authorList>
    </citation>
    <scope>NUCLEOTIDE SEQUENCE [LARGE SCALE GENOMIC DNA]</scope>
    <source>
        <strain evidence="2 3">F-380</strain>
    </source>
</reference>
<evidence type="ECO:0000313" key="2">
    <source>
        <dbReference type="EMBL" id="MBC5840719.1"/>
    </source>
</evidence>
<dbReference type="PROSITE" id="PS51257">
    <property type="entry name" value="PROKAR_LIPOPROTEIN"/>
    <property type="match status" value="1"/>
</dbReference>
<keyword evidence="3" id="KW-1185">Reference proteome</keyword>
<accession>A0ABR7J593</accession>
<gene>
    <name evidence="2" type="ORF">H8R23_04815</name>
</gene>
<keyword evidence="1" id="KW-0732">Signal</keyword>
<evidence type="ECO:0000313" key="3">
    <source>
        <dbReference type="Proteomes" id="UP000629963"/>
    </source>
</evidence>
<dbReference type="EMBL" id="JACRUJ010000001">
    <property type="protein sequence ID" value="MBC5840719.1"/>
    <property type="molecule type" value="Genomic_DNA"/>
</dbReference>
<dbReference type="Proteomes" id="UP000629963">
    <property type="component" value="Unassembled WGS sequence"/>
</dbReference>
<feature type="chain" id="PRO_5046343999" description="Lipoprotein" evidence="1">
    <location>
        <begin position="19"/>
        <end position="201"/>
    </location>
</feature>
<comment type="caution">
    <text evidence="2">The sequence shown here is derived from an EMBL/GenBank/DDBJ whole genome shotgun (WGS) entry which is preliminary data.</text>
</comment>
<name>A0ABR7J593_9FLAO</name>
<evidence type="ECO:0008006" key="4">
    <source>
        <dbReference type="Google" id="ProtNLM"/>
    </source>
</evidence>